<evidence type="ECO:0000313" key="2">
    <source>
        <dbReference type="Proteomes" id="UP000235828"/>
    </source>
</evidence>
<sequence length="69" mass="7807">MSGDNRSTHEFLYQALAFDTAQYRRPTTDSLIKRIGKNALIDITLPVMSETWLQSAHSLKKSDLVKLLA</sequence>
<dbReference type="OrthoDB" id="9813122at2"/>
<proteinExistence type="predicted"/>
<keyword evidence="2" id="KW-1185">Reference proteome</keyword>
<evidence type="ECO:0000313" key="1">
    <source>
        <dbReference type="EMBL" id="SON51628.1"/>
    </source>
</evidence>
<dbReference type="EMBL" id="LT960612">
    <property type="protein sequence ID" value="SON51628.1"/>
    <property type="molecule type" value="Genomic_DNA"/>
</dbReference>
<dbReference type="AlphaFoldDB" id="A0A2N8ZIA7"/>
<reference evidence="1 2" key="1">
    <citation type="submission" date="2017-10" db="EMBL/GenBank/DDBJ databases">
        <authorList>
            <person name="Banno H."/>
            <person name="Chua N.-H."/>
        </authorList>
    </citation>
    <scope>NUCLEOTIDE SEQUENCE [LARGE SCALE GENOMIC DNA]</scope>
    <source>
        <strain evidence="1">Vibrio tapetis CECT4600</strain>
    </source>
</reference>
<dbReference type="KEGG" id="vta:B0017"/>
<dbReference type="RefSeq" id="WP_102524051.1">
    <property type="nucleotide sequence ID" value="NZ_LT960612.1"/>
</dbReference>
<organism evidence="1 2">
    <name type="scientific">Vibrio tapetis subsp. tapetis</name>
    <dbReference type="NCBI Taxonomy" id="1671868"/>
    <lineage>
        <taxon>Bacteria</taxon>
        <taxon>Pseudomonadati</taxon>
        <taxon>Pseudomonadota</taxon>
        <taxon>Gammaproteobacteria</taxon>
        <taxon>Vibrionales</taxon>
        <taxon>Vibrionaceae</taxon>
        <taxon>Vibrio</taxon>
    </lineage>
</organism>
<protein>
    <submittedName>
        <fullName evidence="1">Uncharacterized protein</fullName>
    </submittedName>
</protein>
<gene>
    <name evidence="1" type="ORF">VTAP4600_B0017</name>
</gene>
<dbReference type="Proteomes" id="UP000235828">
    <property type="component" value="Chromosome B"/>
</dbReference>
<accession>A0A2N8ZIA7</accession>
<name>A0A2N8ZIA7_9VIBR</name>